<gene>
    <name evidence="2" type="ORF">Rhe02_48620</name>
</gene>
<accession>A0A8J3QA82</accession>
<dbReference type="Proteomes" id="UP000612899">
    <property type="component" value="Unassembled WGS sequence"/>
</dbReference>
<evidence type="ECO:0000313" key="2">
    <source>
        <dbReference type="EMBL" id="GIH06795.1"/>
    </source>
</evidence>
<dbReference type="Gene3D" id="3.10.180.10">
    <property type="entry name" value="2,3-Dihydroxybiphenyl 1,2-Dioxygenase, domain 1"/>
    <property type="match status" value="1"/>
</dbReference>
<evidence type="ECO:0000259" key="1">
    <source>
        <dbReference type="Pfam" id="PF18029"/>
    </source>
</evidence>
<dbReference type="EMBL" id="BONY01000030">
    <property type="protein sequence ID" value="GIH06795.1"/>
    <property type="molecule type" value="Genomic_DNA"/>
</dbReference>
<dbReference type="RefSeq" id="WP_203910604.1">
    <property type="nucleotide sequence ID" value="NZ_BONY01000030.1"/>
</dbReference>
<organism evidence="2 3">
    <name type="scientific">Rhizocola hellebori</name>
    <dbReference type="NCBI Taxonomy" id="1392758"/>
    <lineage>
        <taxon>Bacteria</taxon>
        <taxon>Bacillati</taxon>
        <taxon>Actinomycetota</taxon>
        <taxon>Actinomycetes</taxon>
        <taxon>Micromonosporales</taxon>
        <taxon>Micromonosporaceae</taxon>
        <taxon>Rhizocola</taxon>
    </lineage>
</organism>
<dbReference type="PANTHER" id="PTHR35908:SF1">
    <property type="entry name" value="CONSERVED PROTEIN"/>
    <property type="match status" value="1"/>
</dbReference>
<sequence length="114" mass="12619">MANIHSVVIYCRDPYVMGPFWSVVTGLPIFPEDQAAIEARSLAPDESVLLGRKDDGTLHVWIAQAEELLPVGRIHLDIRGDRAAILAAGATVVREQEHWTVMADPEGNEFCLLR</sequence>
<dbReference type="SUPFAM" id="SSF54593">
    <property type="entry name" value="Glyoxalase/Bleomycin resistance protein/Dihydroxybiphenyl dioxygenase"/>
    <property type="match status" value="1"/>
</dbReference>
<protein>
    <submittedName>
        <fullName evidence="2">Glyoxalase</fullName>
    </submittedName>
</protein>
<proteinExistence type="predicted"/>
<reference evidence="2" key="1">
    <citation type="submission" date="2021-01" db="EMBL/GenBank/DDBJ databases">
        <title>Whole genome shotgun sequence of Rhizocola hellebori NBRC 109834.</title>
        <authorList>
            <person name="Komaki H."/>
            <person name="Tamura T."/>
        </authorList>
    </citation>
    <scope>NUCLEOTIDE SEQUENCE</scope>
    <source>
        <strain evidence="2">NBRC 109834</strain>
    </source>
</reference>
<name>A0A8J3QA82_9ACTN</name>
<feature type="domain" description="Glyoxalase-like" evidence="1">
    <location>
        <begin position="7"/>
        <end position="113"/>
    </location>
</feature>
<dbReference type="InterPro" id="IPR041581">
    <property type="entry name" value="Glyoxalase_6"/>
</dbReference>
<evidence type="ECO:0000313" key="3">
    <source>
        <dbReference type="Proteomes" id="UP000612899"/>
    </source>
</evidence>
<dbReference type="Pfam" id="PF18029">
    <property type="entry name" value="Glyoxalase_6"/>
    <property type="match status" value="1"/>
</dbReference>
<dbReference type="PANTHER" id="PTHR35908">
    <property type="entry name" value="HYPOTHETICAL FUSION PROTEIN"/>
    <property type="match status" value="1"/>
</dbReference>
<keyword evidence="3" id="KW-1185">Reference proteome</keyword>
<dbReference type="InterPro" id="IPR029068">
    <property type="entry name" value="Glyas_Bleomycin-R_OHBP_Dase"/>
</dbReference>
<dbReference type="AlphaFoldDB" id="A0A8J3QA82"/>
<comment type="caution">
    <text evidence="2">The sequence shown here is derived from an EMBL/GenBank/DDBJ whole genome shotgun (WGS) entry which is preliminary data.</text>
</comment>